<name>A0AAJ1IBA0_9SPIO</name>
<dbReference type="AlphaFoldDB" id="A0AAJ1IBA0"/>
<accession>A0AAJ1IBA0</accession>
<protein>
    <recommendedName>
        <fullName evidence="3">Lipoprotein</fullName>
    </recommendedName>
</protein>
<evidence type="ECO:0008006" key="3">
    <source>
        <dbReference type="Google" id="ProtNLM"/>
    </source>
</evidence>
<dbReference type="PROSITE" id="PS51257">
    <property type="entry name" value="PROKAR_LIPOPROTEIN"/>
    <property type="match status" value="1"/>
</dbReference>
<dbReference type="Proteomes" id="UP001221217">
    <property type="component" value="Unassembled WGS sequence"/>
</dbReference>
<sequence>MKRVFLFAVAVSVLFISGCYYINGWFLSEEAQSLEGLWYSGGWDSEDSTCYYDFRADGRVFVTEWTDDVELGNSILIPSHFNYSVRNGILKMVQYLGIASFEFIIDDDSSISEGYCHLIVSDYTNDFDFYYIYDEQDFYLYKEMNYSRAAEVRSLYGGEE</sequence>
<evidence type="ECO:0000313" key="2">
    <source>
        <dbReference type="Proteomes" id="UP001221217"/>
    </source>
</evidence>
<dbReference type="EMBL" id="JAQQAL010000011">
    <property type="protein sequence ID" value="MDC7226108.1"/>
    <property type="molecule type" value="Genomic_DNA"/>
</dbReference>
<evidence type="ECO:0000313" key="1">
    <source>
        <dbReference type="EMBL" id="MDC7226108.1"/>
    </source>
</evidence>
<reference evidence="1 2" key="1">
    <citation type="submission" date="2022-12" db="EMBL/GenBank/DDBJ databases">
        <title>Metagenome assembled genome from gulf of manar.</title>
        <authorList>
            <person name="Kohli P."/>
            <person name="Pk S."/>
            <person name="Venkata Ramana C."/>
            <person name="Sasikala C."/>
        </authorList>
    </citation>
    <scope>NUCLEOTIDE SEQUENCE [LARGE SCALE GENOMIC DNA]</scope>
    <source>
        <strain evidence="1">JB008</strain>
    </source>
</reference>
<proteinExistence type="predicted"/>
<comment type="caution">
    <text evidence="1">The sequence shown here is derived from an EMBL/GenBank/DDBJ whole genome shotgun (WGS) entry which is preliminary data.</text>
</comment>
<gene>
    <name evidence="1" type="ORF">PQJ61_05015</name>
</gene>
<organism evidence="1 2">
    <name type="scientific">Candidatus Thalassospirochaeta sargassi</name>
    <dbReference type="NCBI Taxonomy" id="3119039"/>
    <lineage>
        <taxon>Bacteria</taxon>
        <taxon>Pseudomonadati</taxon>
        <taxon>Spirochaetota</taxon>
        <taxon>Spirochaetia</taxon>
        <taxon>Spirochaetales</taxon>
        <taxon>Spirochaetaceae</taxon>
        <taxon>Candidatus Thalassospirochaeta</taxon>
    </lineage>
</organism>